<dbReference type="STRING" id="262004.SAMN04489796_101632"/>
<keyword evidence="2" id="KW-1185">Reference proteome</keyword>
<proteinExistence type="predicted"/>
<protein>
    <submittedName>
        <fullName evidence="1">Uncharacterized protein</fullName>
    </submittedName>
</protein>
<gene>
    <name evidence="1" type="ORF">SAMN04489796_101632</name>
</gene>
<reference evidence="2" key="1">
    <citation type="submission" date="2016-10" db="EMBL/GenBank/DDBJ databases">
        <authorList>
            <person name="Varghese N."/>
            <person name="Submissions S."/>
        </authorList>
    </citation>
    <scope>NUCLEOTIDE SEQUENCE [LARGE SCALE GENOMIC DNA]</scope>
    <source>
        <strain evidence="2">DSM 15363</strain>
    </source>
</reference>
<dbReference type="EMBL" id="FNCZ01000001">
    <property type="protein sequence ID" value="SDG80439.1"/>
    <property type="molecule type" value="Genomic_DNA"/>
</dbReference>
<dbReference type="Proteomes" id="UP000199492">
    <property type="component" value="Unassembled WGS sequence"/>
</dbReference>
<sequence length="32" mass="3709">MFKSPTKADKKIMRYLKKGFLYSFHSVVSDVG</sequence>
<name>A0A1G7X8A0_9FLAO</name>
<evidence type="ECO:0000313" key="2">
    <source>
        <dbReference type="Proteomes" id="UP000199492"/>
    </source>
</evidence>
<dbReference type="AlphaFoldDB" id="A0A1G7X8A0"/>
<organism evidence="1 2">
    <name type="scientific">Winogradskyella thalassocola</name>
    <dbReference type="NCBI Taxonomy" id="262004"/>
    <lineage>
        <taxon>Bacteria</taxon>
        <taxon>Pseudomonadati</taxon>
        <taxon>Bacteroidota</taxon>
        <taxon>Flavobacteriia</taxon>
        <taxon>Flavobacteriales</taxon>
        <taxon>Flavobacteriaceae</taxon>
        <taxon>Winogradskyella</taxon>
    </lineage>
</organism>
<accession>A0A1G7X8A0</accession>
<evidence type="ECO:0000313" key="1">
    <source>
        <dbReference type="EMBL" id="SDG80439.1"/>
    </source>
</evidence>